<protein>
    <submittedName>
        <fullName evidence="2">Uncharacterized protein</fullName>
    </submittedName>
</protein>
<feature type="transmembrane region" description="Helical" evidence="1">
    <location>
        <begin position="6"/>
        <end position="28"/>
    </location>
</feature>
<dbReference type="STRING" id="84035.SAMN05660742_12265"/>
<keyword evidence="1" id="KW-0812">Transmembrane</keyword>
<proteinExistence type="predicted"/>
<evidence type="ECO:0000313" key="3">
    <source>
        <dbReference type="Proteomes" id="UP000199662"/>
    </source>
</evidence>
<dbReference type="AlphaFoldDB" id="A0A1H7CKH2"/>
<feature type="transmembrane region" description="Helical" evidence="1">
    <location>
        <begin position="67"/>
        <end position="85"/>
    </location>
</feature>
<dbReference type="Proteomes" id="UP000199662">
    <property type="component" value="Unassembled WGS sequence"/>
</dbReference>
<reference evidence="2 3" key="1">
    <citation type="submission" date="2016-10" db="EMBL/GenBank/DDBJ databases">
        <authorList>
            <person name="de Groot N.N."/>
        </authorList>
    </citation>
    <scope>NUCLEOTIDE SEQUENCE [LARGE SCALE GENOMIC DNA]</scope>
    <source>
        <strain evidence="2 3">DSM 2179</strain>
    </source>
</reference>
<organism evidence="2 3">
    <name type="scientific">Propionispira arboris</name>
    <dbReference type="NCBI Taxonomy" id="84035"/>
    <lineage>
        <taxon>Bacteria</taxon>
        <taxon>Bacillati</taxon>
        <taxon>Bacillota</taxon>
        <taxon>Negativicutes</taxon>
        <taxon>Selenomonadales</taxon>
        <taxon>Selenomonadaceae</taxon>
        <taxon>Propionispira</taxon>
    </lineage>
</organism>
<dbReference type="EMBL" id="FNZK01000022">
    <property type="protein sequence ID" value="SEJ89744.1"/>
    <property type="molecule type" value="Genomic_DNA"/>
</dbReference>
<feature type="transmembrane region" description="Helical" evidence="1">
    <location>
        <begin position="97"/>
        <end position="117"/>
    </location>
</feature>
<keyword evidence="3" id="KW-1185">Reference proteome</keyword>
<keyword evidence="1" id="KW-1133">Transmembrane helix</keyword>
<evidence type="ECO:0000256" key="1">
    <source>
        <dbReference type="SAM" id="Phobius"/>
    </source>
</evidence>
<gene>
    <name evidence="2" type="ORF">SAMN05660742_12265</name>
</gene>
<evidence type="ECO:0000313" key="2">
    <source>
        <dbReference type="EMBL" id="SEJ89744.1"/>
    </source>
</evidence>
<sequence>MDYDYLDLFFLAFVVIMQPILLFVILSLSGSKFLLCASDTKILQKAQTMTDEEAFFERIQSESDIKCLSFVAIIISVLAIIFGALTRSFDTHSFEFYGIIALLIGFIFSILILWRVVRKEIFQLCILQDMKDKSEKAKVKEEEKRIRWLSYKLSYGKRFSYQFS</sequence>
<accession>A0A1H7CKH2</accession>
<name>A0A1H7CKH2_9FIRM</name>
<dbReference type="RefSeq" id="WP_091834841.1">
    <property type="nucleotide sequence ID" value="NZ_FNZK01000022.1"/>
</dbReference>
<keyword evidence="1" id="KW-0472">Membrane</keyword>